<dbReference type="PROSITE" id="PS51257">
    <property type="entry name" value="PROKAR_LIPOPROTEIN"/>
    <property type="match status" value="1"/>
</dbReference>
<dbReference type="AlphaFoldDB" id="A0AAW5A3J7"/>
<name>A0AAW5A3J7_PHOPO</name>
<gene>
    <name evidence="1" type="ORF">GLP33_20560</name>
</gene>
<dbReference type="Proteomes" id="UP000813876">
    <property type="component" value="Unassembled WGS sequence"/>
</dbReference>
<sequence>MMKRFLYISMAVFFIGGCSGKNYTTPGEWINAEFLGDTKVKSVEEKEKDRSDAIVRAISNINYTYSSNQVIDTYKNIEDGCSVNYINYSDGNTHAQLVCPYGNNYYFDNGKMTAMQQL</sequence>
<evidence type="ECO:0000313" key="2">
    <source>
        <dbReference type="Proteomes" id="UP000813876"/>
    </source>
</evidence>
<dbReference type="EMBL" id="WMCP01000043">
    <property type="protein sequence ID" value="MCF2304099.1"/>
    <property type="molecule type" value="Genomic_DNA"/>
</dbReference>
<comment type="caution">
    <text evidence="1">The sequence shown here is derived from an EMBL/GenBank/DDBJ whole genome shotgun (WGS) entry which is preliminary data.</text>
</comment>
<dbReference type="RefSeq" id="WP_232579695.1">
    <property type="nucleotide sequence ID" value="NZ_WMCP01000043.1"/>
</dbReference>
<reference evidence="1" key="1">
    <citation type="submission" date="2019-11" db="EMBL/GenBank/DDBJ databases">
        <title>Comparative genomics of photobacteria reveal adaptation to distinct habitats.</title>
        <authorList>
            <person name="Fuertes-Perez S."/>
            <person name="Hilgarth M."/>
            <person name="Vogel R.F."/>
        </authorList>
    </citation>
    <scope>NUCLEOTIDE SEQUENCE</scope>
    <source>
        <strain evidence="1">TMW2.2145</strain>
    </source>
</reference>
<organism evidence="1 2">
    <name type="scientific">Photobacterium phosphoreum</name>
    <dbReference type="NCBI Taxonomy" id="659"/>
    <lineage>
        <taxon>Bacteria</taxon>
        <taxon>Pseudomonadati</taxon>
        <taxon>Pseudomonadota</taxon>
        <taxon>Gammaproteobacteria</taxon>
        <taxon>Vibrionales</taxon>
        <taxon>Vibrionaceae</taxon>
        <taxon>Photobacterium</taxon>
    </lineage>
</organism>
<proteinExistence type="predicted"/>
<evidence type="ECO:0000313" key="1">
    <source>
        <dbReference type="EMBL" id="MCF2304099.1"/>
    </source>
</evidence>
<accession>A0AAW5A3J7</accession>
<protein>
    <recommendedName>
        <fullName evidence="3">DUF2799 domain-containing protein</fullName>
    </recommendedName>
</protein>
<evidence type="ECO:0008006" key="3">
    <source>
        <dbReference type="Google" id="ProtNLM"/>
    </source>
</evidence>